<keyword evidence="2" id="KW-0963">Cytoplasm</keyword>
<evidence type="ECO:0000256" key="8">
    <source>
        <dbReference type="ARBA" id="ARBA00023273"/>
    </source>
</evidence>
<dbReference type="GO" id="GO:0005858">
    <property type="term" value="C:axonemal dynein complex"/>
    <property type="evidence" value="ECO:0007669"/>
    <property type="project" value="TreeGrafter"/>
</dbReference>
<dbReference type="FunFam" id="2.130.10.10:FF:000379">
    <property type="entry name" value="WD repeat domain 78"/>
    <property type="match status" value="1"/>
</dbReference>
<dbReference type="FunFam" id="2.130.10.10:FF:000373">
    <property type="entry name" value="WD repeat domain 78"/>
    <property type="match status" value="1"/>
</dbReference>
<comment type="caution">
    <text evidence="15">The sequence shown here is derived from an EMBL/GenBank/DDBJ whole genome shotgun (WGS) entry which is preliminary data.</text>
</comment>
<keyword evidence="16" id="KW-1185">Reference proteome</keyword>
<name>A0A2G8KDY8_STIJA</name>
<dbReference type="OrthoDB" id="10259804at2759"/>
<keyword evidence="14" id="KW-0732">Signal</keyword>
<feature type="compositionally biased region" description="Acidic residues" evidence="13">
    <location>
        <begin position="224"/>
        <end position="234"/>
    </location>
</feature>
<protein>
    <recommendedName>
        <fullName evidence="10">Dynein axonemal intermediate chain 4</fullName>
    </recommendedName>
    <alternativeName>
        <fullName evidence="11">WD repeat-containing protein 78</fullName>
    </alternativeName>
</protein>
<evidence type="ECO:0000256" key="14">
    <source>
        <dbReference type="SAM" id="SignalP"/>
    </source>
</evidence>
<evidence type="ECO:0000256" key="11">
    <source>
        <dbReference type="ARBA" id="ARBA00041557"/>
    </source>
</evidence>
<keyword evidence="3 12" id="KW-0853">WD repeat</keyword>
<feature type="region of interest" description="Disordered" evidence="13">
    <location>
        <begin position="217"/>
        <end position="289"/>
    </location>
</feature>
<accession>A0A2G8KDY8</accession>
<evidence type="ECO:0000256" key="12">
    <source>
        <dbReference type="PROSITE-ProRule" id="PRU00221"/>
    </source>
</evidence>
<gene>
    <name evidence="15" type="ORF">BSL78_16907</name>
</gene>
<evidence type="ECO:0000256" key="2">
    <source>
        <dbReference type="ARBA" id="ARBA00022490"/>
    </source>
</evidence>
<dbReference type="PROSITE" id="PS50294">
    <property type="entry name" value="WD_REPEATS_REGION"/>
    <property type="match status" value="1"/>
</dbReference>
<evidence type="ECO:0000256" key="9">
    <source>
        <dbReference type="ARBA" id="ARBA00024190"/>
    </source>
</evidence>
<feature type="signal peptide" evidence="14">
    <location>
        <begin position="1"/>
        <end position="16"/>
    </location>
</feature>
<evidence type="ECO:0000313" key="15">
    <source>
        <dbReference type="EMBL" id="PIK46217.1"/>
    </source>
</evidence>
<feature type="compositionally biased region" description="Basic and acidic residues" evidence="13">
    <location>
        <begin position="236"/>
        <end position="246"/>
    </location>
</feature>
<evidence type="ECO:0000256" key="1">
    <source>
        <dbReference type="ARBA" id="ARBA00004611"/>
    </source>
</evidence>
<dbReference type="PANTHER" id="PTHR12442">
    <property type="entry name" value="DYNEIN INTERMEDIATE CHAIN"/>
    <property type="match status" value="1"/>
</dbReference>
<evidence type="ECO:0000256" key="6">
    <source>
        <dbReference type="ARBA" id="ARBA00023069"/>
    </source>
</evidence>
<keyword evidence="5" id="KW-0282">Flagellum</keyword>
<sequence length="749" mass="82671">MALTLLLCHCSFIVDPTTVKQNQSKIFAAGESSTGTPTDLMSQASIYQTGVTSFAAPFTRSLFGTTLSHQSSRSSRDSFAEEITEPTTGVTNIVSGLADVQRKHAEVREELSEADLDKIVDITLTESEMIWLLDITGTCASQETDEAEAIRAKNQKYTELCKARDGNDRYADRGMQTFNDAPKHKDVQTAKVEHMDAGSIATTWDLYDTYNNEVSEGTSTAEIIPEDAESDTFEAAENKSSSDVKNDSMGSKSGGSENKSSMLTSSSVDMDNTAEEQDKSKQEHSKARDEAILESEDLVKDLFVMERVVTLNIYQAKQAAYRGLDILPDIDAVKEETPEEQKNAPVDIAQLGPNLDRLWAYSCLLTKGRNVSCMAWNQLNPDLLAVGYGQFGFTEQKGGIVCCWSLKNPEYPERVFQCEAGVTALDYSLTNENLLAVGMYNGSVAIYNVRASSDEPILDSYESRGKHGAPVWQLQWIDKEKGSSGEEKGEILVSISTDGRVTQWQIRKGFECADLMKLKKLAKATKKKDKESKDGQKGEAFISRQASGLCFDFHSGDPNIYLAGTEDGHIHKCSCSYNEQYLDSYDGHTGAVYKLRWSPFLPDVFLSCSADWSIRLWIQNRIKPVFNFFSSTKSVMDVCWSPTSATVFGCVNEGAVEIWDLAVNTLDPIIVSVPAPGVKLSCLLFASNSNSLLVGDSEGQVSVYQLRNILSSKTIRLICCQISFIRPYQASEDHITTRMSCIASLLHSH</sequence>
<evidence type="ECO:0000256" key="7">
    <source>
        <dbReference type="ARBA" id="ARBA00023212"/>
    </source>
</evidence>
<evidence type="ECO:0000256" key="5">
    <source>
        <dbReference type="ARBA" id="ARBA00022846"/>
    </source>
</evidence>
<dbReference type="Gene3D" id="2.130.10.10">
    <property type="entry name" value="YVTN repeat-like/Quinoprotein amine dehydrogenase"/>
    <property type="match status" value="2"/>
</dbReference>
<proteinExistence type="predicted"/>
<dbReference type="Proteomes" id="UP000230750">
    <property type="component" value="Unassembled WGS sequence"/>
</dbReference>
<dbReference type="AlphaFoldDB" id="A0A2G8KDY8"/>
<feature type="compositionally biased region" description="Low complexity" evidence="13">
    <location>
        <begin position="248"/>
        <end position="262"/>
    </location>
</feature>
<dbReference type="GO" id="GO:0045504">
    <property type="term" value="F:dynein heavy chain binding"/>
    <property type="evidence" value="ECO:0007669"/>
    <property type="project" value="TreeGrafter"/>
</dbReference>
<keyword evidence="7" id="KW-0206">Cytoskeleton</keyword>
<dbReference type="InterPro" id="IPR001680">
    <property type="entry name" value="WD40_rpt"/>
</dbReference>
<dbReference type="GO" id="GO:0045503">
    <property type="term" value="F:dynein light chain binding"/>
    <property type="evidence" value="ECO:0007669"/>
    <property type="project" value="TreeGrafter"/>
</dbReference>
<dbReference type="InterPro" id="IPR036322">
    <property type="entry name" value="WD40_repeat_dom_sf"/>
</dbReference>
<evidence type="ECO:0000256" key="3">
    <source>
        <dbReference type="ARBA" id="ARBA00022574"/>
    </source>
</evidence>
<evidence type="ECO:0000313" key="16">
    <source>
        <dbReference type="Proteomes" id="UP000230750"/>
    </source>
</evidence>
<dbReference type="SUPFAM" id="SSF50978">
    <property type="entry name" value="WD40 repeat-like"/>
    <property type="match status" value="1"/>
</dbReference>
<dbReference type="PROSITE" id="PS50082">
    <property type="entry name" value="WD_REPEATS_2"/>
    <property type="match status" value="1"/>
</dbReference>
<dbReference type="GO" id="GO:0120293">
    <property type="term" value="C:dynein axonemal particle"/>
    <property type="evidence" value="ECO:0007669"/>
    <property type="project" value="UniProtKB-SubCell"/>
</dbReference>
<feature type="repeat" description="WD" evidence="12">
    <location>
        <begin position="585"/>
        <end position="617"/>
    </location>
</feature>
<evidence type="ECO:0000256" key="4">
    <source>
        <dbReference type="ARBA" id="ARBA00022737"/>
    </source>
</evidence>
<reference evidence="15 16" key="1">
    <citation type="journal article" date="2017" name="PLoS Biol.">
        <title>The sea cucumber genome provides insights into morphological evolution and visceral regeneration.</title>
        <authorList>
            <person name="Zhang X."/>
            <person name="Sun L."/>
            <person name="Yuan J."/>
            <person name="Sun Y."/>
            <person name="Gao Y."/>
            <person name="Zhang L."/>
            <person name="Li S."/>
            <person name="Dai H."/>
            <person name="Hamel J.F."/>
            <person name="Liu C."/>
            <person name="Yu Y."/>
            <person name="Liu S."/>
            <person name="Lin W."/>
            <person name="Guo K."/>
            <person name="Jin S."/>
            <person name="Xu P."/>
            <person name="Storey K.B."/>
            <person name="Huan P."/>
            <person name="Zhang T."/>
            <person name="Zhou Y."/>
            <person name="Zhang J."/>
            <person name="Lin C."/>
            <person name="Li X."/>
            <person name="Xing L."/>
            <person name="Huo D."/>
            <person name="Sun M."/>
            <person name="Wang L."/>
            <person name="Mercier A."/>
            <person name="Li F."/>
            <person name="Yang H."/>
            <person name="Xiang J."/>
        </authorList>
    </citation>
    <scope>NUCLEOTIDE SEQUENCE [LARGE SCALE GENOMIC DNA]</scope>
    <source>
        <strain evidence="15">Shaxun</strain>
        <tissue evidence="15">Muscle</tissue>
    </source>
</reference>
<organism evidence="15 16">
    <name type="scientific">Stichopus japonicus</name>
    <name type="common">Sea cucumber</name>
    <dbReference type="NCBI Taxonomy" id="307972"/>
    <lineage>
        <taxon>Eukaryota</taxon>
        <taxon>Metazoa</taxon>
        <taxon>Echinodermata</taxon>
        <taxon>Eleutherozoa</taxon>
        <taxon>Echinozoa</taxon>
        <taxon>Holothuroidea</taxon>
        <taxon>Aspidochirotacea</taxon>
        <taxon>Aspidochirotida</taxon>
        <taxon>Stichopodidae</taxon>
        <taxon>Apostichopus</taxon>
    </lineage>
</organism>
<dbReference type="Pfam" id="PF00400">
    <property type="entry name" value="WD40"/>
    <property type="match status" value="1"/>
</dbReference>
<dbReference type="STRING" id="307972.A0A2G8KDY8"/>
<feature type="compositionally biased region" description="Basic and acidic residues" evidence="13">
    <location>
        <begin position="276"/>
        <end position="289"/>
    </location>
</feature>
<comment type="subcellular location">
    <subcellularLocation>
        <location evidence="1">Cytoplasm</location>
        <location evidence="1">Cytoskeleton</location>
        <location evidence="1">Flagellum axoneme</location>
    </subcellularLocation>
    <subcellularLocation>
        <location evidence="9">Dynein axonemal particle</location>
    </subcellularLocation>
</comment>
<dbReference type="SMART" id="SM00320">
    <property type="entry name" value="WD40"/>
    <property type="match status" value="5"/>
</dbReference>
<feature type="chain" id="PRO_5013943313" description="Dynein axonemal intermediate chain 4" evidence="14">
    <location>
        <begin position="17"/>
        <end position="749"/>
    </location>
</feature>
<dbReference type="InterPro" id="IPR015943">
    <property type="entry name" value="WD40/YVTN_repeat-like_dom_sf"/>
</dbReference>
<dbReference type="PANTHER" id="PTHR12442:SF12">
    <property type="entry name" value="DYNEIN AXONEMAL INTERMEDIATE CHAIN 4"/>
    <property type="match status" value="1"/>
</dbReference>
<keyword evidence="4" id="KW-0677">Repeat</keyword>
<dbReference type="EMBL" id="MRZV01000659">
    <property type="protein sequence ID" value="PIK46217.1"/>
    <property type="molecule type" value="Genomic_DNA"/>
</dbReference>
<evidence type="ECO:0000256" key="13">
    <source>
        <dbReference type="SAM" id="MobiDB-lite"/>
    </source>
</evidence>
<keyword evidence="8" id="KW-0966">Cell projection</keyword>
<keyword evidence="6" id="KW-0969">Cilium</keyword>
<dbReference type="InterPro" id="IPR050687">
    <property type="entry name" value="Dynein_IC"/>
</dbReference>
<dbReference type="GO" id="GO:0003341">
    <property type="term" value="P:cilium movement"/>
    <property type="evidence" value="ECO:0007669"/>
    <property type="project" value="TreeGrafter"/>
</dbReference>
<evidence type="ECO:0000256" key="10">
    <source>
        <dbReference type="ARBA" id="ARBA00040002"/>
    </source>
</evidence>